<evidence type="ECO:0000259" key="4">
    <source>
        <dbReference type="Pfam" id="PF13847"/>
    </source>
</evidence>
<evidence type="ECO:0000313" key="6">
    <source>
        <dbReference type="Proteomes" id="UP000033140"/>
    </source>
</evidence>
<dbReference type="InterPro" id="IPR025714">
    <property type="entry name" value="Methyltranfer_dom"/>
</dbReference>
<dbReference type="RefSeq" id="XP_019025278.1">
    <property type="nucleotide sequence ID" value="XM_019169354.1"/>
</dbReference>
<name>A0A0E9NR08_SAICN</name>
<dbReference type="GO" id="GO:0032259">
    <property type="term" value="P:methylation"/>
    <property type="evidence" value="ECO:0007669"/>
    <property type="project" value="UniProtKB-KW"/>
</dbReference>
<dbReference type="OMA" id="HWAVMDA"/>
<dbReference type="InterPro" id="IPR051419">
    <property type="entry name" value="Lys/N-term_MeTrsfase_sf"/>
</dbReference>
<evidence type="ECO:0000256" key="3">
    <source>
        <dbReference type="ARBA" id="ARBA00022679"/>
    </source>
</evidence>
<keyword evidence="6" id="KW-1185">Reference proteome</keyword>
<keyword evidence="3" id="KW-0808">Transferase</keyword>
<dbReference type="GO" id="GO:0008168">
    <property type="term" value="F:methyltransferase activity"/>
    <property type="evidence" value="ECO:0007669"/>
    <property type="project" value="UniProtKB-KW"/>
</dbReference>
<sequence length="215" mass="24860">MDGIPASTPLSELRDKAYWDSRYDKEFQEKDDANFDWFKGYKDLEPWLSEHLKPESKILMLGCGNSTLSADLYNAGYKHVHNIDFAPTCIERMKALHADKAEMTWEVMDVLDLKYDGATFDVAIDKGTMDALLCFDPEEGSVWSPPEHVVANCTKEVDEAIRVLKPGGKFLYCTFGQPHFRRRYMQREGVWKDDEVKLTTLGDMFHYFLFSCEKN</sequence>
<protein>
    <recommendedName>
        <fullName evidence="4">Methyltransferase domain-containing protein</fullName>
    </recommendedName>
</protein>
<dbReference type="STRING" id="698492.A0A0E9NR08"/>
<dbReference type="Pfam" id="PF13847">
    <property type="entry name" value="Methyltransf_31"/>
    <property type="match status" value="1"/>
</dbReference>
<comment type="similarity">
    <text evidence="1">Belongs to the methyltransferase superfamily.</text>
</comment>
<evidence type="ECO:0000256" key="1">
    <source>
        <dbReference type="ARBA" id="ARBA00008361"/>
    </source>
</evidence>
<reference evidence="5 6" key="3">
    <citation type="journal article" date="2015" name="Genome Announc.">
        <title>Draft Genome Sequence of the Archiascomycetous Yeast Saitoella complicata.</title>
        <authorList>
            <person name="Yamauchi K."/>
            <person name="Kondo S."/>
            <person name="Hamamoto M."/>
            <person name="Takahashi Y."/>
            <person name="Ogura Y."/>
            <person name="Hayashi T."/>
            <person name="Nishida H."/>
        </authorList>
    </citation>
    <scope>NUCLEOTIDE SEQUENCE [LARGE SCALE GENOMIC DNA]</scope>
    <source>
        <strain evidence="5 6">NRRL Y-17804</strain>
    </source>
</reference>
<dbReference type="EMBL" id="BACD03000065">
    <property type="protein sequence ID" value="GAO52312.1"/>
    <property type="molecule type" value="Genomic_DNA"/>
</dbReference>
<evidence type="ECO:0000256" key="2">
    <source>
        <dbReference type="ARBA" id="ARBA00022603"/>
    </source>
</evidence>
<dbReference type="InterPro" id="IPR029063">
    <property type="entry name" value="SAM-dependent_MTases_sf"/>
</dbReference>
<dbReference type="OrthoDB" id="411785at2759"/>
<dbReference type="AlphaFoldDB" id="A0A0E9NR08"/>
<evidence type="ECO:0000313" key="5">
    <source>
        <dbReference type="EMBL" id="GAO52312.1"/>
    </source>
</evidence>
<dbReference type="PANTHER" id="PTHR12176:SF80">
    <property type="entry name" value="EEF1A LYSINE METHYLTRANSFERASE 4"/>
    <property type="match status" value="1"/>
</dbReference>
<dbReference type="PANTHER" id="PTHR12176">
    <property type="entry name" value="SAM-DEPENDENT METHYLTRANSFERASE SUPERFAMILY PROTEIN"/>
    <property type="match status" value="1"/>
</dbReference>
<dbReference type="SUPFAM" id="SSF53335">
    <property type="entry name" value="S-adenosyl-L-methionine-dependent methyltransferases"/>
    <property type="match status" value="1"/>
</dbReference>
<gene>
    <name evidence="5" type="ORF">G7K_6391-t1</name>
</gene>
<dbReference type="CDD" id="cd02440">
    <property type="entry name" value="AdoMet_MTases"/>
    <property type="match status" value="1"/>
</dbReference>
<organism evidence="5 6">
    <name type="scientific">Saitoella complicata (strain BCRC 22490 / CBS 7301 / JCM 7358 / NBRC 10748 / NRRL Y-17804)</name>
    <dbReference type="NCBI Taxonomy" id="698492"/>
    <lineage>
        <taxon>Eukaryota</taxon>
        <taxon>Fungi</taxon>
        <taxon>Dikarya</taxon>
        <taxon>Ascomycota</taxon>
        <taxon>Taphrinomycotina</taxon>
        <taxon>Taphrinomycotina incertae sedis</taxon>
        <taxon>Saitoella</taxon>
    </lineage>
</organism>
<feature type="domain" description="Methyltransferase" evidence="4">
    <location>
        <begin position="53"/>
        <end position="176"/>
    </location>
</feature>
<comment type="caution">
    <text evidence="5">The sequence shown here is derived from an EMBL/GenBank/DDBJ whole genome shotgun (WGS) entry which is preliminary data.</text>
</comment>
<dbReference type="Gene3D" id="3.40.50.150">
    <property type="entry name" value="Vaccinia Virus protein VP39"/>
    <property type="match status" value="1"/>
</dbReference>
<dbReference type="Proteomes" id="UP000033140">
    <property type="component" value="Unassembled WGS sequence"/>
</dbReference>
<reference evidence="5 6" key="1">
    <citation type="journal article" date="2011" name="J. Gen. Appl. Microbiol.">
        <title>Draft genome sequencing of the enigmatic yeast Saitoella complicata.</title>
        <authorList>
            <person name="Nishida H."/>
            <person name="Hamamoto M."/>
            <person name="Sugiyama J."/>
        </authorList>
    </citation>
    <scope>NUCLEOTIDE SEQUENCE [LARGE SCALE GENOMIC DNA]</scope>
    <source>
        <strain evidence="5 6">NRRL Y-17804</strain>
    </source>
</reference>
<keyword evidence="2" id="KW-0489">Methyltransferase</keyword>
<reference evidence="5 6" key="2">
    <citation type="journal article" date="2014" name="J. Gen. Appl. Microbiol.">
        <title>The early diverging ascomycetous budding yeast Saitoella complicata has three histone deacetylases belonging to the Clr6, Hos2, and Rpd3 lineages.</title>
        <authorList>
            <person name="Nishida H."/>
            <person name="Matsumoto T."/>
            <person name="Kondo S."/>
            <person name="Hamamoto M."/>
            <person name="Yoshikawa H."/>
        </authorList>
    </citation>
    <scope>NUCLEOTIDE SEQUENCE [LARGE SCALE GENOMIC DNA]</scope>
    <source>
        <strain evidence="5 6">NRRL Y-17804</strain>
    </source>
</reference>
<proteinExistence type="inferred from homology"/>
<accession>A0A0E9NR08</accession>